<dbReference type="Proteomes" id="UP000694044">
    <property type="component" value="Unassembled WGS sequence"/>
</dbReference>
<reference evidence="2" key="1">
    <citation type="submission" date="2021-02" db="EMBL/GenBank/DDBJ databases">
        <authorList>
            <person name="Palmer J.M."/>
        </authorList>
    </citation>
    <scope>NUCLEOTIDE SEQUENCE</scope>
    <source>
        <strain evidence="2">SCRP734</strain>
    </source>
</reference>
<gene>
    <name evidence="2" type="ORF">PHYPSEUDO_006621</name>
</gene>
<feature type="compositionally biased region" description="Basic and acidic residues" evidence="1">
    <location>
        <begin position="14"/>
        <end position="46"/>
    </location>
</feature>
<comment type="caution">
    <text evidence="2">The sequence shown here is derived from an EMBL/GenBank/DDBJ whole genome shotgun (WGS) entry which is preliminary data.</text>
</comment>
<dbReference type="EMBL" id="JAGDFM010000027">
    <property type="protein sequence ID" value="KAG7390799.1"/>
    <property type="molecule type" value="Genomic_DNA"/>
</dbReference>
<evidence type="ECO:0000256" key="1">
    <source>
        <dbReference type="SAM" id="MobiDB-lite"/>
    </source>
</evidence>
<dbReference type="OrthoDB" id="129574at2759"/>
<feature type="compositionally biased region" description="Polar residues" evidence="1">
    <location>
        <begin position="80"/>
        <end position="89"/>
    </location>
</feature>
<organism evidence="2 3">
    <name type="scientific">Phytophthora pseudosyringae</name>
    <dbReference type="NCBI Taxonomy" id="221518"/>
    <lineage>
        <taxon>Eukaryota</taxon>
        <taxon>Sar</taxon>
        <taxon>Stramenopiles</taxon>
        <taxon>Oomycota</taxon>
        <taxon>Peronosporomycetes</taxon>
        <taxon>Peronosporales</taxon>
        <taxon>Peronosporaceae</taxon>
        <taxon>Phytophthora</taxon>
    </lineage>
</organism>
<dbReference type="AlphaFoldDB" id="A0A8T1WGN1"/>
<feature type="region of interest" description="Disordered" evidence="1">
    <location>
        <begin position="251"/>
        <end position="271"/>
    </location>
</feature>
<feature type="region of interest" description="Disordered" evidence="1">
    <location>
        <begin position="1"/>
        <end position="105"/>
    </location>
</feature>
<name>A0A8T1WGN1_9STRA</name>
<feature type="compositionally biased region" description="Basic and acidic residues" evidence="1">
    <location>
        <begin position="90"/>
        <end position="105"/>
    </location>
</feature>
<protein>
    <submittedName>
        <fullName evidence="2">Uncharacterized protein</fullName>
    </submittedName>
</protein>
<sequence length="317" mass="36195">MDACGAAIELEEDPHERRRRLDKERKRRKRSEEASPELHRRVEKERARRTKQMAEDTLPERQQQLEKGRKQKATVKHASASPNRQARQTQAREKSQRKSDVARHQTETTLDALGEQALTSRDFTEAEIQFMNRGQRFTNGPRLALAFYYCCGGDPNGFGFRDEQLNGSGGEGALGRLEDIFDYYPIPTDLATCQNLVSALEADSTDIWAWASCRRVLLENEVGYKNVFRSLGDLRAQFGLAELERKRRFESTSEDIPESAEQDWRVPPQGAEYGPPPVIPIKRGCSPMVEWQENAKMLAGAFPELFGRDPVLYHLGR</sequence>
<feature type="compositionally biased region" description="Acidic residues" evidence="1">
    <location>
        <begin position="252"/>
        <end position="261"/>
    </location>
</feature>
<evidence type="ECO:0000313" key="2">
    <source>
        <dbReference type="EMBL" id="KAG7390799.1"/>
    </source>
</evidence>
<keyword evidence="3" id="KW-1185">Reference proteome</keyword>
<evidence type="ECO:0000313" key="3">
    <source>
        <dbReference type="Proteomes" id="UP000694044"/>
    </source>
</evidence>
<proteinExistence type="predicted"/>
<accession>A0A8T1WGN1</accession>